<evidence type="ECO:0000259" key="5">
    <source>
        <dbReference type="Pfam" id="PF13490"/>
    </source>
</evidence>
<feature type="compositionally biased region" description="Polar residues" evidence="3">
    <location>
        <begin position="37"/>
        <end position="46"/>
    </location>
</feature>
<feature type="compositionally biased region" description="Basic and acidic residues" evidence="3">
    <location>
        <begin position="25"/>
        <end position="35"/>
    </location>
</feature>
<gene>
    <name evidence="6" type="ORF">FOE78_01335</name>
</gene>
<feature type="transmembrane region" description="Helical" evidence="4">
    <location>
        <begin position="193"/>
        <end position="214"/>
    </location>
</feature>
<protein>
    <submittedName>
        <fullName evidence="6">Zf-HC2 domain-containing protein</fullName>
    </submittedName>
</protein>
<dbReference type="Proteomes" id="UP000319263">
    <property type="component" value="Chromosome"/>
</dbReference>
<dbReference type="OrthoDB" id="5185837at2"/>
<name>A0A516PU73_9ACTN</name>
<evidence type="ECO:0000256" key="2">
    <source>
        <dbReference type="ARBA" id="ARBA00023163"/>
    </source>
</evidence>
<evidence type="ECO:0000313" key="6">
    <source>
        <dbReference type="EMBL" id="QDP94738.1"/>
    </source>
</evidence>
<dbReference type="AlphaFoldDB" id="A0A516PU73"/>
<evidence type="ECO:0000256" key="1">
    <source>
        <dbReference type="ARBA" id="ARBA00023015"/>
    </source>
</evidence>
<feature type="domain" description="Putative zinc-finger" evidence="5">
    <location>
        <begin position="62"/>
        <end position="90"/>
    </location>
</feature>
<feature type="compositionally biased region" description="Low complexity" evidence="3">
    <location>
        <begin position="139"/>
        <end position="155"/>
    </location>
</feature>
<dbReference type="EMBL" id="CP041692">
    <property type="protein sequence ID" value="QDP94738.1"/>
    <property type="molecule type" value="Genomic_DNA"/>
</dbReference>
<organism evidence="6 7">
    <name type="scientific">Microlunatus elymi</name>
    <dbReference type="NCBI Taxonomy" id="2596828"/>
    <lineage>
        <taxon>Bacteria</taxon>
        <taxon>Bacillati</taxon>
        <taxon>Actinomycetota</taxon>
        <taxon>Actinomycetes</taxon>
        <taxon>Propionibacteriales</taxon>
        <taxon>Propionibacteriaceae</taxon>
        <taxon>Microlunatus</taxon>
    </lineage>
</organism>
<keyword evidence="4" id="KW-0472">Membrane</keyword>
<sequence length="317" mass="32931">MTSRNVGRTVPAPDPPNHPRPQRPPIEEGRVDEPSRTGPSMVNPPQLTDGHLDRADHLELDELADAAEGLLAPERMRQVDAHLRGCADCRSLAGELAGVTDQLATAPAPSMPDAVFARLQQTLAHEHALRQPAAESRPAGHPGQSSAPGASSGAPYADKPSPRVHGGGRVEKPRLAEHFADTLGTRRGMRARFAGGALAATALAAAVGFGGYVASASAGAAEPSQDQPMVVSPGALHASAAAEVAEGDLSSYRFTQAWFCVRKVTDGRITGIRSTVLNGDTGYLVFLDRGNGVRAVFVTGCDTDTPKAGPTVTLPGK</sequence>
<reference evidence="6 7" key="1">
    <citation type="submission" date="2019-07" db="EMBL/GenBank/DDBJ databases">
        <title>Microlunatus dokdonensis sp. nov. isolated from the rhizospheric soil of the wild plant Elymus tsukushiensis.</title>
        <authorList>
            <person name="Ghim S.-Y."/>
            <person name="Hwang Y.-J."/>
            <person name="Son J.-S."/>
            <person name="Shin J.-H."/>
        </authorList>
    </citation>
    <scope>NUCLEOTIDE SEQUENCE [LARGE SCALE GENOMIC DNA]</scope>
    <source>
        <strain evidence="6 7">KUDC0627</strain>
    </source>
</reference>
<keyword evidence="7" id="KW-1185">Reference proteome</keyword>
<feature type="region of interest" description="Disordered" evidence="3">
    <location>
        <begin position="129"/>
        <end position="176"/>
    </location>
</feature>
<keyword evidence="2" id="KW-0804">Transcription</keyword>
<evidence type="ECO:0000256" key="3">
    <source>
        <dbReference type="SAM" id="MobiDB-lite"/>
    </source>
</evidence>
<accession>A0A516PU73</accession>
<dbReference type="InterPro" id="IPR041916">
    <property type="entry name" value="Anti_sigma_zinc_sf"/>
</dbReference>
<proteinExistence type="predicted"/>
<feature type="compositionally biased region" description="Pro residues" evidence="3">
    <location>
        <begin position="12"/>
        <end position="24"/>
    </location>
</feature>
<feature type="region of interest" description="Disordered" evidence="3">
    <location>
        <begin position="1"/>
        <end position="54"/>
    </location>
</feature>
<dbReference type="Pfam" id="PF13490">
    <property type="entry name" value="zf-HC2"/>
    <property type="match status" value="1"/>
</dbReference>
<dbReference type="InterPro" id="IPR027383">
    <property type="entry name" value="Znf_put"/>
</dbReference>
<dbReference type="Gene3D" id="1.10.10.1320">
    <property type="entry name" value="Anti-sigma factor, zinc-finger domain"/>
    <property type="match status" value="1"/>
</dbReference>
<dbReference type="KEGG" id="mik:FOE78_01335"/>
<keyword evidence="4" id="KW-1133">Transmembrane helix</keyword>
<evidence type="ECO:0000256" key="4">
    <source>
        <dbReference type="SAM" id="Phobius"/>
    </source>
</evidence>
<keyword evidence="4" id="KW-0812">Transmembrane</keyword>
<keyword evidence="1" id="KW-0805">Transcription regulation</keyword>
<evidence type="ECO:0000313" key="7">
    <source>
        <dbReference type="Proteomes" id="UP000319263"/>
    </source>
</evidence>